<dbReference type="RefSeq" id="WP_165358968.1">
    <property type="nucleotide sequence ID" value="NZ_SBLB01000012.1"/>
</dbReference>
<sequence>MSPNNNPFLNDIRRTLLTEITKVDNSCLEATFIAWVCPTLRNTVNAQLPADWSSLDYHHVAQLGFMAQMYPDILSDRYNDLAGGLTRMLGRTSIVMGGSRAPFATDVIALIGLATGAKVIGGSVLASMTEWLISFIQDTCKDLVSWKRCIACATIQMLSPNHVCSIVPIGDNSVVGIALNQIGMGQIFEEIDDQTVYNNLLKDVIEETEQDPCLAALRYRALYYILDSSPTISLNKPSVADLIHFLERIPAAFRRWTWEEKPRTSTCTIQNWDIQNEYHVQNLLYLLLSPVFRDLEDEFYLEPIGQKNARADLGIPSLSLIIEVKFLRSTVRFADMIEEIAADNSLYFASNSEYVNRYQHLLAFVWDDSRRDTEHDVFKRGVSRLNRVVGSIVISRPGNMQQRP</sequence>
<keyword evidence="2" id="KW-1185">Reference proteome</keyword>
<dbReference type="EMBL" id="SBLB01000012">
    <property type="protein sequence ID" value="RYC66680.1"/>
    <property type="molecule type" value="Genomic_DNA"/>
</dbReference>
<dbReference type="Pfam" id="PF18742">
    <property type="entry name" value="DpnII-MboI"/>
    <property type="match status" value="1"/>
</dbReference>
<evidence type="ECO:0000313" key="1">
    <source>
        <dbReference type="EMBL" id="RYC66680.1"/>
    </source>
</evidence>
<dbReference type="AlphaFoldDB" id="A0A4Q2UH99"/>
<comment type="caution">
    <text evidence="1">The sequence shown here is derived from an EMBL/GenBank/DDBJ whole genome shotgun (WGS) entry which is preliminary data.</text>
</comment>
<organism evidence="1 2">
    <name type="scientific">Spirosoma sordidisoli</name>
    <dbReference type="NCBI Taxonomy" id="2502893"/>
    <lineage>
        <taxon>Bacteria</taxon>
        <taxon>Pseudomonadati</taxon>
        <taxon>Bacteroidota</taxon>
        <taxon>Cytophagia</taxon>
        <taxon>Cytophagales</taxon>
        <taxon>Cytophagaceae</taxon>
        <taxon>Spirosoma</taxon>
    </lineage>
</organism>
<reference evidence="1 2" key="1">
    <citation type="submission" date="2019-01" db="EMBL/GenBank/DDBJ databases">
        <title>Spirosoma flava sp. nov., a propanil-degrading bacterium isolated from herbicide-contaminated soil.</title>
        <authorList>
            <person name="Zhang L."/>
            <person name="Jiang J.-D."/>
        </authorList>
    </citation>
    <scope>NUCLEOTIDE SEQUENCE [LARGE SCALE GENOMIC DNA]</scope>
    <source>
        <strain evidence="1 2">TY50</strain>
    </source>
</reference>
<gene>
    <name evidence="1" type="ORF">EQG79_27985</name>
</gene>
<dbReference type="Proteomes" id="UP000290407">
    <property type="component" value="Unassembled WGS sequence"/>
</dbReference>
<accession>A0A4Q2UH99</accession>
<name>A0A4Q2UH99_9BACT</name>
<evidence type="ECO:0000313" key="2">
    <source>
        <dbReference type="Proteomes" id="UP000290407"/>
    </source>
</evidence>
<protein>
    <submittedName>
        <fullName evidence="1">Uncharacterized protein</fullName>
    </submittedName>
</protein>
<proteinExistence type="predicted"/>